<dbReference type="Gene3D" id="3.50.80.20">
    <property type="entry name" value="D-Ala-D-Ala carboxypeptidase C, peptidase S13"/>
    <property type="match status" value="1"/>
</dbReference>
<protein>
    <submittedName>
        <fullName evidence="4">D-alanyl-D-alanine carboxypeptidase/D-alanyl-D-alanine-endopeptidase (Penicillin-binding protein 4)</fullName>
    </submittedName>
    <submittedName>
        <fullName evidence="3">Peptidase M15</fullName>
    </submittedName>
</protein>
<evidence type="ECO:0000313" key="3">
    <source>
        <dbReference type="EMBL" id="KKO73114.1"/>
    </source>
</evidence>
<dbReference type="GO" id="GO:0006508">
    <property type="term" value="P:proteolysis"/>
    <property type="evidence" value="ECO:0007669"/>
    <property type="project" value="InterPro"/>
</dbReference>
<accession>A0A171KW47</accession>
<reference evidence="4 6" key="2">
    <citation type="submission" date="2019-02" db="EMBL/GenBank/DDBJ databases">
        <title>Genomic Encyclopedia of Type Strains, Phase IV (KMG-IV): sequencing the most valuable type-strain genomes for metagenomic binning, comparative biology and taxonomic classification.</title>
        <authorList>
            <person name="Goeker M."/>
        </authorList>
    </citation>
    <scope>NUCLEOTIDE SEQUENCE [LARGE SCALE GENOMIC DNA]</scope>
    <source>
        <strain evidence="4 6">DSM 16618</strain>
    </source>
</reference>
<dbReference type="STRING" id="206506.AAV32_02130"/>
<evidence type="ECO:0000256" key="1">
    <source>
        <dbReference type="ARBA" id="ARBA00006096"/>
    </source>
</evidence>
<dbReference type="EMBL" id="LBNE01000001">
    <property type="protein sequence ID" value="KKO73114.1"/>
    <property type="molecule type" value="Genomic_DNA"/>
</dbReference>
<evidence type="ECO:0000256" key="2">
    <source>
        <dbReference type="ARBA" id="ARBA00022801"/>
    </source>
</evidence>
<dbReference type="RefSeq" id="WP_068367043.1">
    <property type="nucleotide sequence ID" value="NZ_CBCSEB010000002.1"/>
</dbReference>
<evidence type="ECO:0000313" key="5">
    <source>
        <dbReference type="Proteomes" id="UP000078084"/>
    </source>
</evidence>
<dbReference type="AlphaFoldDB" id="A0A171KW47"/>
<comment type="similarity">
    <text evidence="1">Belongs to the peptidase S13 family.</text>
</comment>
<keyword evidence="2" id="KW-0378">Hydrolase</keyword>
<proteinExistence type="inferred from homology"/>
<dbReference type="PANTHER" id="PTHR30023:SF0">
    <property type="entry name" value="PENICILLIN-SENSITIVE CARBOXYPEPTIDASE A"/>
    <property type="match status" value="1"/>
</dbReference>
<gene>
    <name evidence="3" type="ORF">AAV32_02130</name>
    <name evidence="4" type="ORF">EV679_0821</name>
</gene>
<name>A0A171KW47_9BURK</name>
<dbReference type="EMBL" id="SGWZ01000001">
    <property type="protein sequence ID" value="RZS73623.1"/>
    <property type="molecule type" value="Genomic_DNA"/>
</dbReference>
<sequence>MASVARKWAGQVAGRQLAAWMLLALACLGAPVQAALKGVPAEVDSAWRATGLPEESLSLVVRELAGKELVHINGEVPRNPASVMKLVTTWAALSELGPAHTWRTALLTEPGARPDEQGRLPGALYLRASGDPLFDIRDLWALLRELRLRGVQHIGQVVVDRSVFGPVQIDPGAFDGAGDRPYNASPDALVVGFGASRLLFLPDAPARKWRATMDPPLPGVRLEGEVEWSDVRCPGAPVVRTEPVIHQDGIVLKLSGKVAGSCGEFSLYRLALGQVDFAQRTFEYLWRSMGGTFGGQWRDGQVPPDAVLLAQHESPPLSDVIRVINKRSNNVMARMVLLALGVERGRGPATVSGSGQVAQAVLARQGLAMPELVLDNGAGLSRQAAVSADSLASLLDVAWRSPWMPEFLSSLAIVGVDGTVRRRLQNKQAQGRAHLKTGSLRDVRAIAGYVSGASGKRYIVVSIVNHAEADKVRAFDDALVAWLAER</sequence>
<dbReference type="Gene3D" id="3.40.710.10">
    <property type="entry name" value="DD-peptidase/beta-lactamase superfamily"/>
    <property type="match status" value="1"/>
</dbReference>
<dbReference type="GO" id="GO:0004185">
    <property type="term" value="F:serine-type carboxypeptidase activity"/>
    <property type="evidence" value="ECO:0007669"/>
    <property type="project" value="InterPro"/>
</dbReference>
<evidence type="ECO:0000313" key="4">
    <source>
        <dbReference type="EMBL" id="RZS73623.1"/>
    </source>
</evidence>
<organism evidence="3 5">
    <name type="scientific">Kerstersia gyiorum</name>
    <dbReference type="NCBI Taxonomy" id="206506"/>
    <lineage>
        <taxon>Bacteria</taxon>
        <taxon>Pseudomonadati</taxon>
        <taxon>Pseudomonadota</taxon>
        <taxon>Betaproteobacteria</taxon>
        <taxon>Burkholderiales</taxon>
        <taxon>Alcaligenaceae</taxon>
        <taxon>Kerstersia</taxon>
    </lineage>
</organism>
<dbReference type="PATRIC" id="fig|206506.3.peg.471"/>
<dbReference type="PANTHER" id="PTHR30023">
    <property type="entry name" value="D-ALANYL-D-ALANINE CARBOXYPEPTIDASE"/>
    <property type="match status" value="1"/>
</dbReference>
<dbReference type="Proteomes" id="UP000078084">
    <property type="component" value="Unassembled WGS sequence"/>
</dbReference>
<dbReference type="PROSITE" id="PS51257">
    <property type="entry name" value="PROKAR_LIPOPROTEIN"/>
    <property type="match status" value="1"/>
</dbReference>
<keyword evidence="5" id="KW-1185">Reference proteome</keyword>
<dbReference type="Proteomes" id="UP000292039">
    <property type="component" value="Unassembled WGS sequence"/>
</dbReference>
<evidence type="ECO:0000313" key="6">
    <source>
        <dbReference type="Proteomes" id="UP000292039"/>
    </source>
</evidence>
<reference evidence="3 5" key="1">
    <citation type="submission" date="2015-04" db="EMBL/GenBank/DDBJ databases">
        <title>Genome sequence of Kerstersia gyiorum CG1.</title>
        <authorList>
            <person name="Greninger A.L."/>
            <person name="Kozyreva V."/>
            <person name="Chaturvedi V."/>
        </authorList>
    </citation>
    <scope>NUCLEOTIDE SEQUENCE [LARGE SCALE GENOMIC DNA]</scope>
    <source>
        <strain evidence="3 5">CG1</strain>
    </source>
</reference>
<comment type="caution">
    <text evidence="3">The sequence shown here is derived from an EMBL/GenBank/DDBJ whole genome shotgun (WGS) entry which is preliminary data.</text>
</comment>
<dbReference type="InterPro" id="IPR000667">
    <property type="entry name" value="Peptidase_S13"/>
</dbReference>
<dbReference type="InterPro" id="IPR012338">
    <property type="entry name" value="Beta-lactam/transpept-like"/>
</dbReference>
<keyword evidence="4" id="KW-0645">Protease</keyword>
<dbReference type="NCBIfam" id="TIGR00666">
    <property type="entry name" value="PBP4"/>
    <property type="match status" value="1"/>
</dbReference>
<dbReference type="SUPFAM" id="SSF56601">
    <property type="entry name" value="beta-lactamase/transpeptidase-like"/>
    <property type="match status" value="1"/>
</dbReference>
<dbReference type="Pfam" id="PF02113">
    <property type="entry name" value="Peptidase_S13"/>
    <property type="match status" value="1"/>
</dbReference>
<keyword evidence="4" id="KW-0121">Carboxypeptidase</keyword>
<dbReference type="PRINTS" id="PR00922">
    <property type="entry name" value="DADACBPTASE3"/>
</dbReference>
<dbReference type="GO" id="GO:0000270">
    <property type="term" value="P:peptidoglycan metabolic process"/>
    <property type="evidence" value="ECO:0007669"/>
    <property type="project" value="TreeGrafter"/>
</dbReference>